<sequence length="212" mass="21699">MNGKTDARQLDALMQLSEALQECLEAAAPQPDSLAILSLGRRLLAICAKVGRLSSAEADSATAALLAVLDEEVAAGAGASGAGTAGGPGEAGAGADPPRDAEAWVRANRPAPSIALGGLWEGAELHGSFWQRDMGRYACAAPPAASGPATTASRLCSHHHRLLRLHRHPPRSATLAAGALGLGWCYCDALTGTPPLLNVLTICYPGLDGRRP</sequence>
<dbReference type="KEGG" id="ehx:EMIHUDRAFT_373337"/>
<dbReference type="GeneID" id="17280401"/>
<reference evidence="3" key="1">
    <citation type="journal article" date="2013" name="Nature">
        <title>Pan genome of the phytoplankton Emiliania underpins its global distribution.</title>
        <authorList>
            <person name="Read B.A."/>
            <person name="Kegel J."/>
            <person name="Klute M.J."/>
            <person name="Kuo A."/>
            <person name="Lefebvre S.C."/>
            <person name="Maumus F."/>
            <person name="Mayer C."/>
            <person name="Miller J."/>
            <person name="Monier A."/>
            <person name="Salamov A."/>
            <person name="Young J."/>
            <person name="Aguilar M."/>
            <person name="Claverie J.M."/>
            <person name="Frickenhaus S."/>
            <person name="Gonzalez K."/>
            <person name="Herman E.K."/>
            <person name="Lin Y.C."/>
            <person name="Napier J."/>
            <person name="Ogata H."/>
            <person name="Sarno A.F."/>
            <person name="Shmutz J."/>
            <person name="Schroeder D."/>
            <person name="de Vargas C."/>
            <person name="Verret F."/>
            <person name="von Dassow P."/>
            <person name="Valentin K."/>
            <person name="Van de Peer Y."/>
            <person name="Wheeler G."/>
            <person name="Dacks J.B."/>
            <person name="Delwiche C.F."/>
            <person name="Dyhrman S.T."/>
            <person name="Glockner G."/>
            <person name="John U."/>
            <person name="Richards T."/>
            <person name="Worden A.Z."/>
            <person name="Zhang X."/>
            <person name="Grigoriev I.V."/>
            <person name="Allen A.E."/>
            <person name="Bidle K."/>
            <person name="Borodovsky M."/>
            <person name="Bowler C."/>
            <person name="Brownlee C."/>
            <person name="Cock J.M."/>
            <person name="Elias M."/>
            <person name="Gladyshev V.N."/>
            <person name="Groth M."/>
            <person name="Guda C."/>
            <person name="Hadaegh A."/>
            <person name="Iglesias-Rodriguez M.D."/>
            <person name="Jenkins J."/>
            <person name="Jones B.M."/>
            <person name="Lawson T."/>
            <person name="Leese F."/>
            <person name="Lindquist E."/>
            <person name="Lobanov A."/>
            <person name="Lomsadze A."/>
            <person name="Malik S.B."/>
            <person name="Marsh M.E."/>
            <person name="Mackinder L."/>
            <person name="Mock T."/>
            <person name="Mueller-Roeber B."/>
            <person name="Pagarete A."/>
            <person name="Parker M."/>
            <person name="Probert I."/>
            <person name="Quesneville H."/>
            <person name="Raines C."/>
            <person name="Rensing S.A."/>
            <person name="Riano-Pachon D.M."/>
            <person name="Richier S."/>
            <person name="Rokitta S."/>
            <person name="Shiraiwa Y."/>
            <person name="Soanes D.M."/>
            <person name="van der Giezen M."/>
            <person name="Wahlund T.M."/>
            <person name="Williams B."/>
            <person name="Wilson W."/>
            <person name="Wolfe G."/>
            <person name="Wurch L.L."/>
        </authorList>
    </citation>
    <scope>NUCLEOTIDE SEQUENCE</scope>
</reference>
<dbReference type="EnsemblProtists" id="EOD35127">
    <property type="protein sequence ID" value="EOD35127"/>
    <property type="gene ID" value="EMIHUDRAFT_373337"/>
</dbReference>
<evidence type="ECO:0000313" key="3">
    <source>
        <dbReference type="Proteomes" id="UP000013827"/>
    </source>
</evidence>
<accession>A0A0D3KH92</accession>
<reference evidence="2" key="2">
    <citation type="submission" date="2024-10" db="UniProtKB">
        <authorList>
            <consortium name="EnsemblProtists"/>
        </authorList>
    </citation>
    <scope>IDENTIFICATION</scope>
</reference>
<dbReference type="PaxDb" id="2903-EOD35127"/>
<dbReference type="Proteomes" id="UP000013827">
    <property type="component" value="Unassembled WGS sequence"/>
</dbReference>
<proteinExistence type="predicted"/>
<feature type="region of interest" description="Disordered" evidence="1">
    <location>
        <begin position="78"/>
        <end position="99"/>
    </location>
</feature>
<protein>
    <submittedName>
        <fullName evidence="2">Uncharacterized protein</fullName>
    </submittedName>
</protein>
<name>A0A0D3KH92_EMIH1</name>
<dbReference type="RefSeq" id="XP_005787556.1">
    <property type="nucleotide sequence ID" value="XM_005787499.1"/>
</dbReference>
<dbReference type="AlphaFoldDB" id="A0A0D3KH92"/>
<evidence type="ECO:0000256" key="1">
    <source>
        <dbReference type="SAM" id="MobiDB-lite"/>
    </source>
</evidence>
<keyword evidence="3" id="KW-1185">Reference proteome</keyword>
<evidence type="ECO:0000313" key="2">
    <source>
        <dbReference type="EnsemblProtists" id="EOD35127"/>
    </source>
</evidence>
<organism evidence="2 3">
    <name type="scientific">Emiliania huxleyi (strain CCMP1516)</name>
    <dbReference type="NCBI Taxonomy" id="280463"/>
    <lineage>
        <taxon>Eukaryota</taxon>
        <taxon>Haptista</taxon>
        <taxon>Haptophyta</taxon>
        <taxon>Prymnesiophyceae</taxon>
        <taxon>Isochrysidales</taxon>
        <taxon>Noelaerhabdaceae</taxon>
        <taxon>Emiliania</taxon>
    </lineage>
</organism>
<dbReference type="HOGENOM" id="CLU_1301716_0_0_1"/>
<feature type="compositionally biased region" description="Gly residues" evidence="1">
    <location>
        <begin position="78"/>
        <end position="92"/>
    </location>
</feature>